<feature type="transmembrane region" description="Helical" evidence="1">
    <location>
        <begin position="160"/>
        <end position="180"/>
    </location>
</feature>
<organism evidence="2 3">
    <name type="scientific">Aeromicrobium phoceense</name>
    <dbReference type="NCBI Taxonomy" id="2754045"/>
    <lineage>
        <taxon>Bacteria</taxon>
        <taxon>Bacillati</taxon>
        <taxon>Actinomycetota</taxon>
        <taxon>Actinomycetes</taxon>
        <taxon>Propionibacteriales</taxon>
        <taxon>Nocardioidaceae</taxon>
        <taxon>Aeromicrobium</taxon>
    </lineage>
</organism>
<accession>A0A838XS95</accession>
<evidence type="ECO:0008006" key="4">
    <source>
        <dbReference type="Google" id="ProtNLM"/>
    </source>
</evidence>
<feature type="transmembrane region" description="Helical" evidence="1">
    <location>
        <begin position="186"/>
        <end position="207"/>
    </location>
</feature>
<comment type="caution">
    <text evidence="2">The sequence shown here is derived from an EMBL/GenBank/DDBJ whole genome shotgun (WGS) entry which is preliminary data.</text>
</comment>
<gene>
    <name evidence="2" type="ORF">H1W00_15535</name>
</gene>
<keyword evidence="1" id="KW-0472">Membrane</keyword>
<dbReference type="RefSeq" id="WP_181756711.1">
    <property type="nucleotide sequence ID" value="NZ_JACEOG010000002.1"/>
</dbReference>
<evidence type="ECO:0000256" key="1">
    <source>
        <dbReference type="SAM" id="Phobius"/>
    </source>
</evidence>
<name>A0A838XS95_9ACTN</name>
<dbReference type="AlphaFoldDB" id="A0A838XS95"/>
<dbReference type="Proteomes" id="UP000550354">
    <property type="component" value="Unassembled WGS sequence"/>
</dbReference>
<evidence type="ECO:0000313" key="2">
    <source>
        <dbReference type="EMBL" id="MBA4609893.1"/>
    </source>
</evidence>
<feature type="transmembrane region" description="Helical" evidence="1">
    <location>
        <begin position="12"/>
        <end position="33"/>
    </location>
</feature>
<proteinExistence type="predicted"/>
<reference evidence="2 3" key="1">
    <citation type="submission" date="2020-07" db="EMBL/GenBank/DDBJ databases">
        <title>Draft genome and description of Aeromicrobium phoceense strain Marseille-Q0843 isolated from healthy skin swab.</title>
        <authorList>
            <person name="Boxberger M."/>
            <person name="La Scola B."/>
        </authorList>
    </citation>
    <scope>NUCLEOTIDE SEQUENCE [LARGE SCALE GENOMIC DNA]</scope>
    <source>
        <strain evidence="2 3">Marseille-Q0843</strain>
    </source>
</reference>
<keyword evidence="1" id="KW-1133">Transmembrane helix</keyword>
<keyword evidence="3" id="KW-1185">Reference proteome</keyword>
<keyword evidence="1" id="KW-0812">Transmembrane</keyword>
<evidence type="ECO:0000313" key="3">
    <source>
        <dbReference type="Proteomes" id="UP000550354"/>
    </source>
</evidence>
<dbReference type="EMBL" id="JACEOG010000002">
    <property type="protein sequence ID" value="MBA4609893.1"/>
    <property type="molecule type" value="Genomic_DNA"/>
</dbReference>
<sequence length="211" mass="23359">MTDESSHDSVDWLELVAVVLLSVTAILTAWTGFQSSKWGGAMSISFAQASTARIEAARLEGDANRKQTVQVSLFTQWLQAYQAEDDTLTTFLEERFPEPLASAFPVWIAERPLKNPAAAPTPFQLEEYAVPELEQARAADARADAKYQEALRNNQRGDNYTILTVAFASVLFFTALATRLRRPRTQWVLLAIAGVGFLATTGFLLSFPKLI</sequence>
<protein>
    <recommendedName>
        <fullName evidence="4">DUF4337 domain-containing protein</fullName>
    </recommendedName>
</protein>